<dbReference type="GO" id="GO:0016020">
    <property type="term" value="C:membrane"/>
    <property type="evidence" value="ECO:0007669"/>
    <property type="project" value="UniProtKB-SubCell"/>
</dbReference>
<dbReference type="Gramene" id="Kaladp0384s0001.1.v1.1">
    <property type="protein sequence ID" value="Kaladp0384s0001.1.v1.1"/>
    <property type="gene ID" value="Kaladp0384s0001.v1.1"/>
</dbReference>
<feature type="transmembrane region" description="Helical" evidence="6">
    <location>
        <begin position="40"/>
        <end position="61"/>
    </location>
</feature>
<dbReference type="Proteomes" id="UP000594263">
    <property type="component" value="Unplaced"/>
</dbReference>
<keyword evidence="3 6" id="KW-0812">Transmembrane</keyword>
<proteinExistence type="inferred from homology"/>
<dbReference type="OMA" id="MEMFLAQ"/>
<feature type="domain" description="EamA" evidence="7">
    <location>
        <begin position="22"/>
        <end position="131"/>
    </location>
</feature>
<evidence type="ECO:0000256" key="2">
    <source>
        <dbReference type="ARBA" id="ARBA00007635"/>
    </source>
</evidence>
<keyword evidence="9" id="KW-1185">Reference proteome</keyword>
<keyword evidence="5 6" id="KW-0472">Membrane</keyword>
<evidence type="ECO:0000259" key="7">
    <source>
        <dbReference type="Pfam" id="PF00892"/>
    </source>
</evidence>
<evidence type="ECO:0000256" key="5">
    <source>
        <dbReference type="ARBA" id="ARBA00023136"/>
    </source>
</evidence>
<evidence type="ECO:0000256" key="6">
    <source>
        <dbReference type="RuleBase" id="RU363077"/>
    </source>
</evidence>
<feature type="transmembrane region" description="Helical" evidence="6">
    <location>
        <begin position="104"/>
        <end position="127"/>
    </location>
</feature>
<comment type="subcellular location">
    <subcellularLocation>
        <location evidence="1 6">Membrane</location>
        <topology evidence="1 6">Multi-pass membrane protein</topology>
    </subcellularLocation>
</comment>
<dbReference type="AlphaFoldDB" id="A0A7N0V8Q3"/>
<dbReference type="PANTHER" id="PTHR31218">
    <property type="entry name" value="WAT1-RELATED PROTEIN"/>
    <property type="match status" value="1"/>
</dbReference>
<feature type="transmembrane region" description="Helical" evidence="6">
    <location>
        <begin position="12"/>
        <end position="34"/>
    </location>
</feature>
<comment type="caution">
    <text evidence="6">Lacks conserved residue(s) required for the propagation of feature annotation.</text>
</comment>
<reference evidence="8" key="1">
    <citation type="submission" date="2021-01" db="UniProtKB">
        <authorList>
            <consortium name="EnsemblPlants"/>
        </authorList>
    </citation>
    <scope>IDENTIFICATION</scope>
</reference>
<evidence type="ECO:0000313" key="8">
    <source>
        <dbReference type="EnsemblPlants" id="Kaladp0384s0001.1.v1.1"/>
    </source>
</evidence>
<dbReference type="EnsemblPlants" id="Kaladp0384s0001.1.v1.1">
    <property type="protein sequence ID" value="Kaladp0384s0001.1.v1.1"/>
    <property type="gene ID" value="Kaladp0384s0001.v1.1"/>
</dbReference>
<dbReference type="Pfam" id="PF00892">
    <property type="entry name" value="EamA"/>
    <property type="match status" value="1"/>
</dbReference>
<evidence type="ECO:0000256" key="1">
    <source>
        <dbReference type="ARBA" id="ARBA00004141"/>
    </source>
</evidence>
<evidence type="ECO:0000256" key="4">
    <source>
        <dbReference type="ARBA" id="ARBA00022989"/>
    </source>
</evidence>
<evidence type="ECO:0000256" key="3">
    <source>
        <dbReference type="ARBA" id="ARBA00022692"/>
    </source>
</evidence>
<sequence>MVAGGRWREAVPFAVMVSMEGLTIALTVLAKTVMTKGMSPFVFVFYSTALSSILLLPHSFAIFQNEHRAQQPVFTPSLLLRFFLLGLTGIAIPQNLAFTGLRYSSPFVVCAMGLLIPSFSFILALLLRITKVKWDKSYSRAKIIGTATYIDNSIYHISFIHFNC</sequence>
<protein>
    <recommendedName>
        <fullName evidence="6">WAT1-related protein</fullName>
    </recommendedName>
</protein>
<organism evidence="8 9">
    <name type="scientific">Kalanchoe fedtschenkoi</name>
    <name type="common">Lavender scallops</name>
    <name type="synonym">South American air plant</name>
    <dbReference type="NCBI Taxonomy" id="63787"/>
    <lineage>
        <taxon>Eukaryota</taxon>
        <taxon>Viridiplantae</taxon>
        <taxon>Streptophyta</taxon>
        <taxon>Embryophyta</taxon>
        <taxon>Tracheophyta</taxon>
        <taxon>Spermatophyta</taxon>
        <taxon>Magnoliopsida</taxon>
        <taxon>eudicotyledons</taxon>
        <taxon>Gunneridae</taxon>
        <taxon>Pentapetalae</taxon>
        <taxon>Saxifragales</taxon>
        <taxon>Crassulaceae</taxon>
        <taxon>Kalanchoe</taxon>
    </lineage>
</organism>
<dbReference type="InterPro" id="IPR000620">
    <property type="entry name" value="EamA_dom"/>
</dbReference>
<evidence type="ECO:0000313" key="9">
    <source>
        <dbReference type="Proteomes" id="UP000594263"/>
    </source>
</evidence>
<name>A0A7N0V8Q3_KALFE</name>
<dbReference type="GO" id="GO:0022857">
    <property type="term" value="F:transmembrane transporter activity"/>
    <property type="evidence" value="ECO:0007669"/>
    <property type="project" value="InterPro"/>
</dbReference>
<dbReference type="InterPro" id="IPR030184">
    <property type="entry name" value="WAT1-related"/>
</dbReference>
<accession>A0A7N0V8Q3</accession>
<feature type="transmembrane region" description="Helical" evidence="6">
    <location>
        <begin position="73"/>
        <end position="92"/>
    </location>
</feature>
<keyword evidence="4 6" id="KW-1133">Transmembrane helix</keyword>
<comment type="similarity">
    <text evidence="2 6">Belongs to the drug/metabolite transporter (DMT) superfamily. Plant drug/metabolite exporter (P-DME) (TC 2.A.7.4) family.</text>
</comment>